<keyword evidence="2" id="KW-1185">Reference proteome</keyword>
<sequence>MATCLSHLQRYHEEECAFLSHIITGEETWCHHHHGVQEPTVETPPFSPTKEIHSCPYEFQSPLLVEFLECGATSNADMLQKL</sequence>
<comment type="caution">
    <text evidence="1">The sequence shown here is derived from an EMBL/GenBank/DDBJ whole genome shotgun (WGS) entry which is preliminary data.</text>
</comment>
<dbReference type="EMBL" id="KZ308173">
    <property type="protein sequence ID" value="KAG8223768.1"/>
    <property type="molecule type" value="Genomic_DNA"/>
</dbReference>
<protein>
    <submittedName>
        <fullName evidence="1">Uncharacterized protein</fullName>
    </submittedName>
</protein>
<accession>A0A8K0K0M8</accession>
<gene>
    <name evidence="1" type="ORF">J437_LFUL001488</name>
</gene>
<organism evidence="1 2">
    <name type="scientific">Ladona fulva</name>
    <name type="common">Scarce chaser dragonfly</name>
    <name type="synonym">Libellula fulva</name>
    <dbReference type="NCBI Taxonomy" id="123851"/>
    <lineage>
        <taxon>Eukaryota</taxon>
        <taxon>Metazoa</taxon>
        <taxon>Ecdysozoa</taxon>
        <taxon>Arthropoda</taxon>
        <taxon>Hexapoda</taxon>
        <taxon>Insecta</taxon>
        <taxon>Pterygota</taxon>
        <taxon>Palaeoptera</taxon>
        <taxon>Odonata</taxon>
        <taxon>Epiprocta</taxon>
        <taxon>Anisoptera</taxon>
        <taxon>Libelluloidea</taxon>
        <taxon>Libellulidae</taxon>
        <taxon>Ladona</taxon>
    </lineage>
</organism>
<reference evidence="1" key="1">
    <citation type="submission" date="2013-04" db="EMBL/GenBank/DDBJ databases">
        <authorList>
            <person name="Qu J."/>
            <person name="Murali S.C."/>
            <person name="Bandaranaike D."/>
            <person name="Bellair M."/>
            <person name="Blankenburg K."/>
            <person name="Chao H."/>
            <person name="Dinh H."/>
            <person name="Doddapaneni H."/>
            <person name="Downs B."/>
            <person name="Dugan-Rocha S."/>
            <person name="Elkadiri S."/>
            <person name="Gnanaolivu R.D."/>
            <person name="Hernandez B."/>
            <person name="Javaid M."/>
            <person name="Jayaseelan J.C."/>
            <person name="Lee S."/>
            <person name="Li M."/>
            <person name="Ming W."/>
            <person name="Munidasa M."/>
            <person name="Muniz J."/>
            <person name="Nguyen L."/>
            <person name="Ongeri F."/>
            <person name="Osuji N."/>
            <person name="Pu L.-L."/>
            <person name="Puazo M."/>
            <person name="Qu C."/>
            <person name="Quiroz J."/>
            <person name="Raj R."/>
            <person name="Weissenberger G."/>
            <person name="Xin Y."/>
            <person name="Zou X."/>
            <person name="Han Y."/>
            <person name="Richards S."/>
            <person name="Worley K."/>
            <person name="Muzny D."/>
            <person name="Gibbs R."/>
        </authorList>
    </citation>
    <scope>NUCLEOTIDE SEQUENCE</scope>
    <source>
        <strain evidence="1">Sampled in the wild</strain>
    </source>
</reference>
<reference evidence="1" key="2">
    <citation type="submission" date="2017-10" db="EMBL/GenBank/DDBJ databases">
        <title>Ladona fulva Genome sequencing and assembly.</title>
        <authorList>
            <person name="Murali S."/>
            <person name="Richards S."/>
            <person name="Bandaranaike D."/>
            <person name="Bellair M."/>
            <person name="Blankenburg K."/>
            <person name="Chao H."/>
            <person name="Dinh H."/>
            <person name="Doddapaneni H."/>
            <person name="Dugan-Rocha S."/>
            <person name="Elkadiri S."/>
            <person name="Gnanaolivu R."/>
            <person name="Hernandez B."/>
            <person name="Skinner E."/>
            <person name="Javaid M."/>
            <person name="Lee S."/>
            <person name="Li M."/>
            <person name="Ming W."/>
            <person name="Munidasa M."/>
            <person name="Muniz J."/>
            <person name="Nguyen L."/>
            <person name="Hughes D."/>
            <person name="Osuji N."/>
            <person name="Pu L.-L."/>
            <person name="Puazo M."/>
            <person name="Qu C."/>
            <person name="Quiroz J."/>
            <person name="Raj R."/>
            <person name="Weissenberger G."/>
            <person name="Xin Y."/>
            <person name="Zou X."/>
            <person name="Han Y."/>
            <person name="Worley K."/>
            <person name="Muzny D."/>
            <person name="Gibbs R."/>
        </authorList>
    </citation>
    <scope>NUCLEOTIDE SEQUENCE</scope>
    <source>
        <strain evidence="1">Sampled in the wild</strain>
    </source>
</reference>
<dbReference type="GO" id="GO:0003676">
    <property type="term" value="F:nucleic acid binding"/>
    <property type="evidence" value="ECO:0007669"/>
    <property type="project" value="InterPro"/>
</dbReference>
<dbReference type="InterPro" id="IPR036397">
    <property type="entry name" value="RNaseH_sf"/>
</dbReference>
<proteinExistence type="predicted"/>
<dbReference type="Proteomes" id="UP000792457">
    <property type="component" value="Unassembled WGS sequence"/>
</dbReference>
<evidence type="ECO:0000313" key="2">
    <source>
        <dbReference type="Proteomes" id="UP000792457"/>
    </source>
</evidence>
<name>A0A8K0K0M8_LADFU</name>
<dbReference type="Gene3D" id="3.30.420.10">
    <property type="entry name" value="Ribonuclease H-like superfamily/Ribonuclease H"/>
    <property type="match status" value="1"/>
</dbReference>
<evidence type="ECO:0000313" key="1">
    <source>
        <dbReference type="EMBL" id="KAG8223768.1"/>
    </source>
</evidence>
<dbReference type="AlphaFoldDB" id="A0A8K0K0M8"/>
<dbReference type="OrthoDB" id="10017160at2759"/>